<dbReference type="AlphaFoldDB" id="M1DX79"/>
<dbReference type="Proteomes" id="UP000011115">
    <property type="component" value="Unassembled WGS sequence"/>
</dbReference>
<evidence type="ECO:0000313" key="2">
    <source>
        <dbReference type="Proteomes" id="UP000011115"/>
    </source>
</evidence>
<reference evidence="1" key="2">
    <citation type="submission" date="2015-06" db="UniProtKB">
        <authorList>
            <consortium name="EnsemblPlants"/>
        </authorList>
    </citation>
    <scope>IDENTIFICATION</scope>
    <source>
        <strain evidence="1">DM1-3 516 R44</strain>
    </source>
</reference>
<proteinExistence type="predicted"/>
<dbReference type="InParanoid" id="M1DX79"/>
<evidence type="ECO:0000313" key="1">
    <source>
        <dbReference type="EnsemblPlants" id="PGSC0003DMT400095869"/>
    </source>
</evidence>
<reference evidence="2" key="1">
    <citation type="journal article" date="2011" name="Nature">
        <title>Genome sequence and analysis of the tuber crop potato.</title>
        <authorList>
            <consortium name="The Potato Genome Sequencing Consortium"/>
        </authorList>
    </citation>
    <scope>NUCLEOTIDE SEQUENCE [LARGE SCALE GENOMIC DNA]</scope>
    <source>
        <strain evidence="2">cv. DM1-3 516 R44</strain>
    </source>
</reference>
<dbReference type="PaxDb" id="4113-PGSC0003DMT400095869"/>
<name>M1DX79_SOLTU</name>
<dbReference type="HOGENOM" id="CLU_2175480_0_0_1"/>
<organism evidence="1 2">
    <name type="scientific">Solanum tuberosum</name>
    <name type="common">Potato</name>
    <dbReference type="NCBI Taxonomy" id="4113"/>
    <lineage>
        <taxon>Eukaryota</taxon>
        <taxon>Viridiplantae</taxon>
        <taxon>Streptophyta</taxon>
        <taxon>Embryophyta</taxon>
        <taxon>Tracheophyta</taxon>
        <taxon>Spermatophyta</taxon>
        <taxon>Magnoliopsida</taxon>
        <taxon>eudicotyledons</taxon>
        <taxon>Gunneridae</taxon>
        <taxon>Pentapetalae</taxon>
        <taxon>asterids</taxon>
        <taxon>lamiids</taxon>
        <taxon>Solanales</taxon>
        <taxon>Solanaceae</taxon>
        <taxon>Solanoideae</taxon>
        <taxon>Solaneae</taxon>
        <taxon>Solanum</taxon>
    </lineage>
</organism>
<dbReference type="Gramene" id="PGSC0003DMT400095869">
    <property type="protein sequence ID" value="PGSC0003DMT400095869"/>
    <property type="gene ID" value="PGSC0003DMG400045440"/>
</dbReference>
<dbReference type="EnsemblPlants" id="PGSC0003DMT400095869">
    <property type="protein sequence ID" value="PGSC0003DMT400095869"/>
    <property type="gene ID" value="PGSC0003DMG400045440"/>
</dbReference>
<protein>
    <submittedName>
        <fullName evidence="1">Uncharacterized protein</fullName>
    </submittedName>
</protein>
<sequence length="110" mass="12521">MKGTCGVFRVEENSFSVTQGRGRIKVGTPRDMRRISTHAIHSEVEIKEMDHEQDKNAISESPNPFGELNWVCLMDLINGAETLEHSARHLHYSDRSAIFDVHFAGRQTVR</sequence>
<keyword evidence="2" id="KW-1185">Reference proteome</keyword>
<accession>M1DX79</accession>